<dbReference type="AlphaFoldDB" id="A0A1R2BAI5"/>
<evidence type="ECO:0000313" key="2">
    <source>
        <dbReference type="Proteomes" id="UP000187209"/>
    </source>
</evidence>
<sequence>MSIKTKIIELSEAVVKVLHLKQFGSSKIAKQEDLEQVFIRKGEKLANFIAKLSNRDDIKIDYICEKFIKSLQKIIINLECDKNTLINQTKRLFQNYHSAIETKRIELLNIFFSKAENQLNFHKEIKKNFIFKVKFEDEKMRFLGEYIFRDIVRISDFVKNFNDFFKPFFSSEPVNIDLFFNELEFELTKSKTENTEILVREVNNLFQAVWRKIVYQQCDLVMFEMPGKDQAINITNDWNIAFSFVQVNCKMTMYSVTEMSDEDLIIVLCNGSLNYIVYYNGQQGMILKIFKADILQIASGSTLSNIVIWQYPQNTCYIYSLENGKLIEKTSIDLCLGYGEIISHIVFTPELSKLVYVVNGNQFHSLAFKKLRANITLNLNNEPCTSMKYSHDSRFIVIKSENNIKILNDYLIMVYDNKLLGDKIIISKNKKATFVLSKYKNSIIILKIKNQA</sequence>
<gene>
    <name evidence="1" type="ORF">SteCoe_27478</name>
</gene>
<accession>A0A1R2BAI5</accession>
<reference evidence="1 2" key="1">
    <citation type="submission" date="2016-11" db="EMBL/GenBank/DDBJ databases">
        <title>The macronuclear genome of Stentor coeruleus: a giant cell with tiny introns.</title>
        <authorList>
            <person name="Slabodnick M."/>
            <person name="Ruby J.G."/>
            <person name="Reiff S.B."/>
            <person name="Swart E.C."/>
            <person name="Gosai S."/>
            <person name="Prabakaran S."/>
            <person name="Witkowska E."/>
            <person name="Larue G.E."/>
            <person name="Fisher S."/>
            <person name="Freeman R.M."/>
            <person name="Gunawardena J."/>
            <person name="Chu W."/>
            <person name="Stover N.A."/>
            <person name="Gregory B.D."/>
            <person name="Nowacki M."/>
            <person name="Derisi J."/>
            <person name="Roy S.W."/>
            <person name="Marshall W.F."/>
            <person name="Sood P."/>
        </authorList>
    </citation>
    <scope>NUCLEOTIDE SEQUENCE [LARGE SCALE GENOMIC DNA]</scope>
    <source>
        <strain evidence="1">WM001</strain>
    </source>
</reference>
<dbReference type="Proteomes" id="UP000187209">
    <property type="component" value="Unassembled WGS sequence"/>
</dbReference>
<dbReference type="SUPFAM" id="SSF69322">
    <property type="entry name" value="Tricorn protease domain 2"/>
    <property type="match status" value="1"/>
</dbReference>
<name>A0A1R2BAI5_9CILI</name>
<dbReference type="EMBL" id="MPUH01000797">
    <property type="protein sequence ID" value="OMJ73767.1"/>
    <property type="molecule type" value="Genomic_DNA"/>
</dbReference>
<organism evidence="1 2">
    <name type="scientific">Stentor coeruleus</name>
    <dbReference type="NCBI Taxonomy" id="5963"/>
    <lineage>
        <taxon>Eukaryota</taxon>
        <taxon>Sar</taxon>
        <taxon>Alveolata</taxon>
        <taxon>Ciliophora</taxon>
        <taxon>Postciliodesmatophora</taxon>
        <taxon>Heterotrichea</taxon>
        <taxon>Heterotrichida</taxon>
        <taxon>Stentoridae</taxon>
        <taxon>Stentor</taxon>
    </lineage>
</organism>
<keyword evidence="2" id="KW-1185">Reference proteome</keyword>
<protein>
    <submittedName>
        <fullName evidence="1">Uncharacterized protein</fullName>
    </submittedName>
</protein>
<comment type="caution">
    <text evidence="1">The sequence shown here is derived from an EMBL/GenBank/DDBJ whole genome shotgun (WGS) entry which is preliminary data.</text>
</comment>
<evidence type="ECO:0000313" key="1">
    <source>
        <dbReference type="EMBL" id="OMJ73767.1"/>
    </source>
</evidence>
<proteinExistence type="predicted"/>